<feature type="region of interest" description="Disordered" evidence="3">
    <location>
        <begin position="1"/>
        <end position="84"/>
    </location>
</feature>
<protein>
    <recommendedName>
        <fullName evidence="4">WRC domain-containing protein</fullName>
    </recommendedName>
</protein>
<evidence type="ECO:0000313" key="5">
    <source>
        <dbReference type="EMBL" id="CAL4933811.1"/>
    </source>
</evidence>
<feature type="compositionally biased region" description="Basic residues" evidence="3">
    <location>
        <begin position="180"/>
        <end position="191"/>
    </location>
</feature>
<evidence type="ECO:0000256" key="3">
    <source>
        <dbReference type="SAM" id="MobiDB-lite"/>
    </source>
</evidence>
<feature type="domain" description="WRC" evidence="4">
    <location>
        <begin position="144"/>
        <end position="188"/>
    </location>
</feature>
<sequence length="241" mass="26063">MRIRKRTPARAADPGPEPALSASPPRPLPLQLQHDLKPKERSREDNEEEAAEEEKRVILVAGVRVQGPEPEDDRVPAAAAASNDRCVPTQPLRSPLFRCPLRDLLVWVGVAEKSLFFPPVCHPRSSAMDDGGVPKPEPEPEPREGAAARCTRNDGKRWRCKGAAVPGYLFCDRHIAWSTRKRKPRPRKHKQQGNGGVLDPIAKDEDAASAAEDAPEPGHGDGGFQKRAKGGGAATGAAGMI</sequence>
<feature type="compositionally biased region" description="Basic and acidic residues" evidence="3">
    <location>
        <begin position="136"/>
        <end position="153"/>
    </location>
</feature>
<evidence type="ECO:0000313" key="6">
    <source>
        <dbReference type="Proteomes" id="UP001497457"/>
    </source>
</evidence>
<gene>
    <name evidence="5" type="ORF">URODEC1_LOCUS28338</name>
</gene>
<evidence type="ECO:0000259" key="4">
    <source>
        <dbReference type="PROSITE" id="PS51667"/>
    </source>
</evidence>
<proteinExistence type="predicted"/>
<dbReference type="Proteomes" id="UP001497457">
    <property type="component" value="Chromosome 15b"/>
</dbReference>
<accession>A0ABC8XVS9</accession>
<feature type="region of interest" description="Disordered" evidence="3">
    <location>
        <begin position="180"/>
        <end position="241"/>
    </location>
</feature>
<keyword evidence="6" id="KW-1185">Reference proteome</keyword>
<evidence type="ECO:0000256" key="2">
    <source>
        <dbReference type="PROSITE-ProRule" id="PRU01002"/>
    </source>
</evidence>
<dbReference type="AlphaFoldDB" id="A0ABC8XVS9"/>
<organism evidence="5 6">
    <name type="scientific">Urochloa decumbens</name>
    <dbReference type="NCBI Taxonomy" id="240449"/>
    <lineage>
        <taxon>Eukaryota</taxon>
        <taxon>Viridiplantae</taxon>
        <taxon>Streptophyta</taxon>
        <taxon>Embryophyta</taxon>
        <taxon>Tracheophyta</taxon>
        <taxon>Spermatophyta</taxon>
        <taxon>Magnoliopsida</taxon>
        <taxon>Liliopsida</taxon>
        <taxon>Poales</taxon>
        <taxon>Poaceae</taxon>
        <taxon>PACMAD clade</taxon>
        <taxon>Panicoideae</taxon>
        <taxon>Panicodae</taxon>
        <taxon>Paniceae</taxon>
        <taxon>Melinidinae</taxon>
        <taxon>Urochloa</taxon>
    </lineage>
</organism>
<dbReference type="InterPro" id="IPR014977">
    <property type="entry name" value="WRC_dom"/>
</dbReference>
<dbReference type="PROSITE" id="PS51667">
    <property type="entry name" value="WRC"/>
    <property type="match status" value="1"/>
</dbReference>
<comment type="caution">
    <text evidence="2">Lacks conserved residue(s) required for the propagation of feature annotation.</text>
</comment>
<reference evidence="5 6" key="2">
    <citation type="submission" date="2024-10" db="EMBL/GenBank/DDBJ databases">
        <authorList>
            <person name="Ryan C."/>
        </authorList>
    </citation>
    <scope>NUCLEOTIDE SEQUENCE [LARGE SCALE GENOMIC DNA]</scope>
</reference>
<dbReference type="Pfam" id="PF08879">
    <property type="entry name" value="WRC"/>
    <property type="match status" value="1"/>
</dbReference>
<name>A0ABC8XVS9_9POAL</name>
<feature type="compositionally biased region" description="Basic and acidic residues" evidence="3">
    <location>
        <begin position="34"/>
        <end position="44"/>
    </location>
</feature>
<feature type="region of interest" description="Disordered" evidence="3">
    <location>
        <begin position="125"/>
        <end position="153"/>
    </location>
</feature>
<dbReference type="EMBL" id="OZ075125">
    <property type="protein sequence ID" value="CAL4933811.1"/>
    <property type="molecule type" value="Genomic_DNA"/>
</dbReference>
<evidence type="ECO:0000256" key="1">
    <source>
        <dbReference type="ARBA" id="ARBA00023242"/>
    </source>
</evidence>
<feature type="compositionally biased region" description="Low complexity" evidence="3">
    <location>
        <begin position="18"/>
        <end position="33"/>
    </location>
</feature>
<reference evidence="6" key="1">
    <citation type="submission" date="2024-06" db="EMBL/GenBank/DDBJ databases">
        <authorList>
            <person name="Ryan C."/>
        </authorList>
    </citation>
    <scope>NUCLEOTIDE SEQUENCE [LARGE SCALE GENOMIC DNA]</scope>
</reference>
<keyword evidence="1" id="KW-0539">Nucleus</keyword>